<feature type="domain" description="Sulfotransferase" evidence="2">
    <location>
        <begin position="24"/>
        <end position="69"/>
    </location>
</feature>
<sequence>MYTMSKLSDENSLVAKLSDENSLVAKYLPKSVKESTCKVVYMCRDPKDIFTSLWYFTNKVRQQKVYEDFQ</sequence>
<comment type="similarity">
    <text evidence="1">Belongs to the sulfotransferase 1 family.</text>
</comment>
<dbReference type="InterPro" id="IPR000863">
    <property type="entry name" value="Sulfotransferase_dom"/>
</dbReference>
<dbReference type="EC" id="2.8.2.-" evidence="1"/>
<proteinExistence type="inferred from homology"/>
<evidence type="ECO:0000313" key="3">
    <source>
        <dbReference type="EMBL" id="RHN41446.1"/>
    </source>
</evidence>
<dbReference type="Pfam" id="PF00685">
    <property type="entry name" value="Sulfotransfer_1"/>
    <property type="match status" value="1"/>
</dbReference>
<dbReference type="Proteomes" id="UP000265566">
    <property type="component" value="Chromosome 8"/>
</dbReference>
<dbReference type="InterPro" id="IPR027417">
    <property type="entry name" value="P-loop_NTPase"/>
</dbReference>
<comment type="caution">
    <text evidence="3">The sequence shown here is derived from an EMBL/GenBank/DDBJ whole genome shotgun (WGS) entry which is preliminary data.</text>
</comment>
<dbReference type="AlphaFoldDB" id="A0A396GJZ4"/>
<organism evidence="3">
    <name type="scientific">Medicago truncatula</name>
    <name type="common">Barrel medic</name>
    <name type="synonym">Medicago tribuloides</name>
    <dbReference type="NCBI Taxonomy" id="3880"/>
    <lineage>
        <taxon>Eukaryota</taxon>
        <taxon>Viridiplantae</taxon>
        <taxon>Streptophyta</taxon>
        <taxon>Embryophyta</taxon>
        <taxon>Tracheophyta</taxon>
        <taxon>Spermatophyta</taxon>
        <taxon>Magnoliopsida</taxon>
        <taxon>eudicotyledons</taxon>
        <taxon>Gunneridae</taxon>
        <taxon>Pentapetalae</taxon>
        <taxon>rosids</taxon>
        <taxon>fabids</taxon>
        <taxon>Fabales</taxon>
        <taxon>Fabaceae</taxon>
        <taxon>Papilionoideae</taxon>
        <taxon>50 kb inversion clade</taxon>
        <taxon>NPAAA clade</taxon>
        <taxon>Hologalegina</taxon>
        <taxon>IRL clade</taxon>
        <taxon>Trifolieae</taxon>
        <taxon>Medicago</taxon>
    </lineage>
</organism>
<reference evidence="3" key="1">
    <citation type="journal article" date="2018" name="Nat. Plants">
        <title>Whole-genome landscape of Medicago truncatula symbiotic genes.</title>
        <authorList>
            <person name="Pecrix Y."/>
            <person name="Gamas P."/>
            <person name="Carrere S."/>
        </authorList>
    </citation>
    <scope>NUCLEOTIDE SEQUENCE</scope>
    <source>
        <tissue evidence="3">Leaves</tissue>
    </source>
</reference>
<accession>A0A396GJZ4</accession>
<dbReference type="Gene3D" id="3.40.50.300">
    <property type="entry name" value="P-loop containing nucleotide triphosphate hydrolases"/>
    <property type="match status" value="1"/>
</dbReference>
<dbReference type="SUPFAM" id="SSF52540">
    <property type="entry name" value="P-loop containing nucleoside triphosphate hydrolases"/>
    <property type="match status" value="1"/>
</dbReference>
<evidence type="ECO:0000256" key="1">
    <source>
        <dbReference type="RuleBase" id="RU361155"/>
    </source>
</evidence>
<gene>
    <name evidence="3" type="ORF">MtrunA17_Chr8g0366171</name>
</gene>
<dbReference type="GO" id="GO:0008146">
    <property type="term" value="F:sulfotransferase activity"/>
    <property type="evidence" value="ECO:0007669"/>
    <property type="project" value="InterPro"/>
</dbReference>
<dbReference type="Gramene" id="rna47769">
    <property type="protein sequence ID" value="RHN41446.1"/>
    <property type="gene ID" value="gene47769"/>
</dbReference>
<name>A0A396GJZ4_MEDTR</name>
<protein>
    <recommendedName>
        <fullName evidence="1">Sulfotransferase</fullName>
        <ecNumber evidence="1">2.8.2.-</ecNumber>
    </recommendedName>
</protein>
<keyword evidence="1 3" id="KW-0808">Transferase</keyword>
<dbReference type="EMBL" id="PSQE01000008">
    <property type="protein sequence ID" value="RHN41446.1"/>
    <property type="molecule type" value="Genomic_DNA"/>
</dbReference>
<evidence type="ECO:0000259" key="2">
    <source>
        <dbReference type="Pfam" id="PF00685"/>
    </source>
</evidence>